<sequence length="261" mass="29416">MNATFTAMREFFSLPAVEKKQYEAKSASDPIKCGNFNVANTSNQIFTLWRDYLKLYVHPDFHCPHKPQLLREVLLEYSQRTRKMARKLVEAVSDALELEQDYVDQVLKLDSSFQMFAANFYPPCPEPDQAIGIPPHTDPGLFTFLIHNGVAGLQIEHNGHWFNADSPQNSILVNAADQLQILSNGRYKSVKHRAVVNSEKERISIVVANGPAGEAVVGPAAPLVQKDGHPLYRSMKYVEYVESQLTKSRVDGKSLLEQQMI</sequence>
<dbReference type="PROSITE" id="PS51471">
    <property type="entry name" value="FE2OG_OXY"/>
    <property type="match status" value="1"/>
</dbReference>
<evidence type="ECO:0000259" key="4">
    <source>
        <dbReference type="PROSITE" id="PS51471"/>
    </source>
</evidence>
<reference evidence="5" key="1">
    <citation type="submission" date="2020-06" db="EMBL/GenBank/DDBJ databases">
        <authorList>
            <person name="Li T."/>
            <person name="Hu X."/>
            <person name="Zhang T."/>
            <person name="Song X."/>
            <person name="Zhang H."/>
            <person name="Dai N."/>
            <person name="Sheng W."/>
            <person name="Hou X."/>
            <person name="Wei L."/>
        </authorList>
    </citation>
    <scope>NUCLEOTIDE SEQUENCE</scope>
    <source>
        <strain evidence="5">K16</strain>
        <tissue evidence="5">Leaf</tissue>
    </source>
</reference>
<gene>
    <name evidence="5" type="ORF">Sango_0924900</name>
</gene>
<keyword evidence="1 3" id="KW-0479">Metal-binding</keyword>
<reference evidence="5" key="2">
    <citation type="journal article" date="2024" name="Plant">
        <title>Genomic evolution and insights into agronomic trait innovations of Sesamum species.</title>
        <authorList>
            <person name="Miao H."/>
            <person name="Wang L."/>
            <person name="Qu L."/>
            <person name="Liu H."/>
            <person name="Sun Y."/>
            <person name="Le M."/>
            <person name="Wang Q."/>
            <person name="Wei S."/>
            <person name="Zheng Y."/>
            <person name="Lin W."/>
            <person name="Duan Y."/>
            <person name="Cao H."/>
            <person name="Xiong S."/>
            <person name="Wang X."/>
            <person name="Wei L."/>
            <person name="Li C."/>
            <person name="Ma Q."/>
            <person name="Ju M."/>
            <person name="Zhao R."/>
            <person name="Li G."/>
            <person name="Mu C."/>
            <person name="Tian Q."/>
            <person name="Mei H."/>
            <person name="Zhang T."/>
            <person name="Gao T."/>
            <person name="Zhang H."/>
        </authorList>
    </citation>
    <scope>NUCLEOTIDE SEQUENCE</scope>
    <source>
        <strain evidence="5">K16</strain>
    </source>
</reference>
<dbReference type="Proteomes" id="UP001289374">
    <property type="component" value="Unassembled WGS sequence"/>
</dbReference>
<dbReference type="GO" id="GO:0046872">
    <property type="term" value="F:metal ion binding"/>
    <property type="evidence" value="ECO:0007669"/>
    <property type="project" value="UniProtKB-KW"/>
</dbReference>
<evidence type="ECO:0000256" key="1">
    <source>
        <dbReference type="ARBA" id="ARBA00022723"/>
    </source>
</evidence>
<comment type="caution">
    <text evidence="5">The sequence shown here is derived from an EMBL/GenBank/DDBJ whole genome shotgun (WGS) entry which is preliminary data.</text>
</comment>
<organism evidence="5 6">
    <name type="scientific">Sesamum angolense</name>
    <dbReference type="NCBI Taxonomy" id="2727404"/>
    <lineage>
        <taxon>Eukaryota</taxon>
        <taxon>Viridiplantae</taxon>
        <taxon>Streptophyta</taxon>
        <taxon>Embryophyta</taxon>
        <taxon>Tracheophyta</taxon>
        <taxon>Spermatophyta</taxon>
        <taxon>Magnoliopsida</taxon>
        <taxon>eudicotyledons</taxon>
        <taxon>Gunneridae</taxon>
        <taxon>Pentapetalae</taxon>
        <taxon>asterids</taxon>
        <taxon>lamiids</taxon>
        <taxon>Lamiales</taxon>
        <taxon>Pedaliaceae</taxon>
        <taxon>Sesamum</taxon>
    </lineage>
</organism>
<dbReference type="SUPFAM" id="SSF51197">
    <property type="entry name" value="Clavaminate synthase-like"/>
    <property type="match status" value="1"/>
</dbReference>
<dbReference type="AlphaFoldDB" id="A0AAE1WY84"/>
<keyword evidence="3" id="KW-0560">Oxidoreductase</keyword>
<keyword evidence="2 3" id="KW-0408">Iron</keyword>
<evidence type="ECO:0000256" key="2">
    <source>
        <dbReference type="ARBA" id="ARBA00023004"/>
    </source>
</evidence>
<dbReference type="EMBL" id="JACGWL010000005">
    <property type="protein sequence ID" value="KAK4401842.1"/>
    <property type="molecule type" value="Genomic_DNA"/>
</dbReference>
<dbReference type="Pfam" id="PF03171">
    <property type="entry name" value="2OG-FeII_Oxy"/>
    <property type="match status" value="1"/>
</dbReference>
<accession>A0AAE1WY84</accession>
<proteinExistence type="inferred from homology"/>
<name>A0AAE1WY84_9LAMI</name>
<dbReference type="InterPro" id="IPR005123">
    <property type="entry name" value="Oxoglu/Fe-dep_dioxygenase_dom"/>
</dbReference>
<evidence type="ECO:0000256" key="3">
    <source>
        <dbReference type="RuleBase" id="RU003682"/>
    </source>
</evidence>
<dbReference type="InterPro" id="IPR027443">
    <property type="entry name" value="IPNS-like_sf"/>
</dbReference>
<feature type="domain" description="Fe2OG dioxygenase" evidence="4">
    <location>
        <begin position="111"/>
        <end position="211"/>
    </location>
</feature>
<keyword evidence="5" id="KW-0223">Dioxygenase</keyword>
<dbReference type="InterPro" id="IPR050295">
    <property type="entry name" value="Plant_2OG-oxidoreductases"/>
</dbReference>
<protein>
    <submittedName>
        <fullName evidence="5">2-oxoglutarate-dependent dioxygenase 19</fullName>
    </submittedName>
</protein>
<dbReference type="InterPro" id="IPR044861">
    <property type="entry name" value="IPNS-like_FE2OG_OXY"/>
</dbReference>
<evidence type="ECO:0000313" key="6">
    <source>
        <dbReference type="Proteomes" id="UP001289374"/>
    </source>
</evidence>
<dbReference type="PANTHER" id="PTHR47991">
    <property type="entry name" value="OXOGLUTARATE/IRON-DEPENDENT DIOXYGENASE"/>
    <property type="match status" value="1"/>
</dbReference>
<dbReference type="GO" id="GO:0051213">
    <property type="term" value="F:dioxygenase activity"/>
    <property type="evidence" value="ECO:0007669"/>
    <property type="project" value="UniProtKB-KW"/>
</dbReference>
<comment type="similarity">
    <text evidence="3">Belongs to the iron/ascorbate-dependent oxidoreductase family.</text>
</comment>
<evidence type="ECO:0000313" key="5">
    <source>
        <dbReference type="EMBL" id="KAK4401842.1"/>
    </source>
</evidence>
<keyword evidence="6" id="KW-1185">Reference proteome</keyword>
<dbReference type="Gene3D" id="2.60.120.330">
    <property type="entry name" value="B-lactam Antibiotic, Isopenicillin N Synthase, Chain"/>
    <property type="match status" value="1"/>
</dbReference>